<dbReference type="KEGG" id="swo:Swol_1729"/>
<accession>Q0AW77</accession>
<dbReference type="PANTHER" id="PTHR34139">
    <property type="entry name" value="UPF0331 PROTEIN MJ0127"/>
    <property type="match status" value="1"/>
</dbReference>
<dbReference type="STRING" id="335541.Swol_1729"/>
<evidence type="ECO:0008006" key="8">
    <source>
        <dbReference type="Google" id="ProtNLM"/>
    </source>
</evidence>
<keyword evidence="7" id="KW-1185">Reference proteome</keyword>
<dbReference type="eggNOG" id="COG2361">
    <property type="taxonomic scope" value="Bacteria"/>
</dbReference>
<evidence type="ECO:0000256" key="4">
    <source>
        <dbReference type="ARBA" id="ARBA00022741"/>
    </source>
</evidence>
<keyword evidence="4" id="KW-0547">Nucleotide-binding</keyword>
<keyword evidence="2" id="KW-1277">Toxin-antitoxin system</keyword>
<dbReference type="EMBL" id="CP000448">
    <property type="protein sequence ID" value="ABI69027.1"/>
    <property type="molecule type" value="Genomic_DNA"/>
</dbReference>
<name>Q0AW77_SYNWW</name>
<reference evidence="7" key="1">
    <citation type="journal article" date="2010" name="Environ. Microbiol.">
        <title>The genome of Syntrophomonas wolfei: new insights into syntrophic metabolism and biohydrogen production.</title>
        <authorList>
            <person name="Sieber J.R."/>
            <person name="Sims D.R."/>
            <person name="Han C."/>
            <person name="Kim E."/>
            <person name="Lykidis A."/>
            <person name="Lapidus A.L."/>
            <person name="McDonnald E."/>
            <person name="Rohlin L."/>
            <person name="Culley D.E."/>
            <person name="Gunsalus R."/>
            <person name="McInerney M.J."/>
        </authorList>
    </citation>
    <scope>NUCLEOTIDE SEQUENCE [LARGE SCALE GENOMIC DNA]</scope>
    <source>
        <strain evidence="7">DSM 2245B / Goettingen</strain>
    </source>
</reference>
<keyword evidence="3" id="KW-0540">Nuclease</keyword>
<proteinExistence type="predicted"/>
<dbReference type="GO" id="GO:0004540">
    <property type="term" value="F:RNA nuclease activity"/>
    <property type="evidence" value="ECO:0007669"/>
    <property type="project" value="InterPro"/>
</dbReference>
<dbReference type="GO" id="GO:0110001">
    <property type="term" value="C:toxin-antitoxin complex"/>
    <property type="evidence" value="ECO:0007669"/>
    <property type="project" value="InterPro"/>
</dbReference>
<protein>
    <recommendedName>
        <fullName evidence="8">DUF86 domain-containing protein</fullName>
    </recommendedName>
</protein>
<dbReference type="HOGENOM" id="CLU_142825_3_1_9"/>
<dbReference type="GO" id="GO:0016787">
    <property type="term" value="F:hydrolase activity"/>
    <property type="evidence" value="ECO:0007669"/>
    <property type="project" value="UniProtKB-KW"/>
</dbReference>
<dbReference type="InterPro" id="IPR008201">
    <property type="entry name" value="HepT-like"/>
</dbReference>
<evidence type="ECO:0000313" key="6">
    <source>
        <dbReference type="EMBL" id="ABI69027.1"/>
    </source>
</evidence>
<dbReference type="GO" id="GO:0000166">
    <property type="term" value="F:nucleotide binding"/>
    <property type="evidence" value="ECO:0007669"/>
    <property type="project" value="UniProtKB-KW"/>
</dbReference>
<dbReference type="Proteomes" id="UP000001968">
    <property type="component" value="Chromosome"/>
</dbReference>
<dbReference type="Pfam" id="PF01934">
    <property type="entry name" value="HepT-like"/>
    <property type="match status" value="1"/>
</dbReference>
<dbReference type="AlphaFoldDB" id="Q0AW77"/>
<evidence type="ECO:0000313" key="7">
    <source>
        <dbReference type="Proteomes" id="UP000001968"/>
    </source>
</evidence>
<evidence type="ECO:0000256" key="1">
    <source>
        <dbReference type="ARBA" id="ARBA00022553"/>
    </source>
</evidence>
<keyword evidence="5" id="KW-0378">Hydrolase</keyword>
<dbReference type="PANTHER" id="PTHR34139:SF1">
    <property type="entry name" value="RNASE MJ1380-RELATED"/>
    <property type="match status" value="1"/>
</dbReference>
<organism evidence="6 7">
    <name type="scientific">Syntrophomonas wolfei subsp. wolfei (strain DSM 2245B / Goettingen)</name>
    <dbReference type="NCBI Taxonomy" id="335541"/>
    <lineage>
        <taxon>Bacteria</taxon>
        <taxon>Bacillati</taxon>
        <taxon>Bacillota</taxon>
        <taxon>Clostridia</taxon>
        <taxon>Eubacteriales</taxon>
        <taxon>Syntrophomonadaceae</taxon>
        <taxon>Syntrophomonas</taxon>
    </lineage>
</organism>
<dbReference type="InterPro" id="IPR051813">
    <property type="entry name" value="HepT_RNase_toxin"/>
</dbReference>
<keyword evidence="1" id="KW-0597">Phosphoprotein</keyword>
<evidence type="ECO:0000256" key="5">
    <source>
        <dbReference type="ARBA" id="ARBA00022801"/>
    </source>
</evidence>
<dbReference type="RefSeq" id="WP_011641124.1">
    <property type="nucleotide sequence ID" value="NC_008346.1"/>
</dbReference>
<evidence type="ECO:0000256" key="2">
    <source>
        <dbReference type="ARBA" id="ARBA00022649"/>
    </source>
</evidence>
<dbReference type="OrthoDB" id="9810538at2"/>
<evidence type="ECO:0000256" key="3">
    <source>
        <dbReference type="ARBA" id="ARBA00022722"/>
    </source>
</evidence>
<gene>
    <name evidence="6" type="ordered locus">Swol_1729</name>
</gene>
<sequence>MKFKDKQILGKLIDETTIIMQMIDGLNYNGFLNDEKTKRAVCMTLINIGELVKNISDELKSDYPEIPWRAISGLRDITAHKYQTLRMEDVWKTVISDVEPLKQRLEKMLERDSK</sequence>